<reference evidence="2" key="1">
    <citation type="submission" date="2024-03" db="EMBL/GenBank/DDBJ databases">
        <title>Complete genome sequence of Mycoplasma felifaucium Z921 isolated from the trachea of a cheetah.</title>
        <authorList>
            <person name="Spergser J."/>
        </authorList>
    </citation>
    <scope>NUCLEOTIDE SEQUENCE [LARGE SCALE GENOMIC DNA]</scope>
    <source>
        <strain evidence="2">Z921</strain>
    </source>
</reference>
<dbReference type="InterPro" id="IPR027593">
    <property type="entry name" value="Aro_clust"/>
</dbReference>
<dbReference type="EMBL" id="CP148067">
    <property type="protein sequence ID" value="WXL28855.1"/>
    <property type="molecule type" value="Genomic_DNA"/>
</dbReference>
<dbReference type="NCBIfam" id="TIGR04313">
    <property type="entry name" value="aro_clust_Mycop"/>
    <property type="match status" value="1"/>
</dbReference>
<evidence type="ECO:0000313" key="2">
    <source>
        <dbReference type="EMBL" id="WXL28855.1"/>
    </source>
</evidence>
<gene>
    <name evidence="2" type="ORF">WG617_02365</name>
</gene>
<keyword evidence="1" id="KW-0732">Signal</keyword>
<proteinExistence type="predicted"/>
<accession>A0ABZ2RR25</accession>
<dbReference type="RefSeq" id="WP_338822401.1">
    <property type="nucleotide sequence ID" value="NZ_CP148067.1"/>
</dbReference>
<evidence type="ECO:0000256" key="1">
    <source>
        <dbReference type="SAM" id="SignalP"/>
    </source>
</evidence>
<name>A0ABZ2RR25_9BACT</name>
<sequence length="294" mass="34504">MKKLKFILPSLFLSAPLCVISCQNKSTTQEVNKLENLNIDSVKNDLWKSFINQDYIQALLNAVYGNKTDLKEKFIEEQKQIDETYLNDIRWTFYYGSNNIKQFGDDGGIFGTKKPKLLLQSNKSIEEFNTKNWLAFLYYFDRLKFIYYPTYDLFEESADNADISARENTQKIGTFYTPKSNKIIQYTNQLYKNSEDYIENNFYLLTEDAFILQIDVSDSEPENQENIPNVQIFNYLFAFPKMVTNPELLKTFDIKQYVAYTKSFSETGPDKSKKVIYEDELGGKMLRYTVYGIK</sequence>
<evidence type="ECO:0000313" key="3">
    <source>
        <dbReference type="Proteomes" id="UP001477443"/>
    </source>
</evidence>
<organism evidence="2 3">
    <name type="scientific">Mycoplasmopsis felifaucium</name>
    <dbReference type="NCBI Taxonomy" id="35768"/>
    <lineage>
        <taxon>Bacteria</taxon>
        <taxon>Bacillati</taxon>
        <taxon>Mycoplasmatota</taxon>
        <taxon>Mycoplasmoidales</taxon>
        <taxon>Metamycoplasmataceae</taxon>
        <taxon>Mycoplasmopsis</taxon>
    </lineage>
</organism>
<keyword evidence="3" id="KW-1185">Reference proteome</keyword>
<protein>
    <submittedName>
        <fullName evidence="2">Aromatic motif membrane protein</fullName>
    </submittedName>
</protein>
<feature type="chain" id="PRO_5046213454" evidence="1">
    <location>
        <begin position="22"/>
        <end position="294"/>
    </location>
</feature>
<dbReference type="Proteomes" id="UP001477443">
    <property type="component" value="Chromosome"/>
</dbReference>
<feature type="signal peptide" evidence="1">
    <location>
        <begin position="1"/>
        <end position="21"/>
    </location>
</feature>